<protein>
    <submittedName>
        <fullName evidence="1">Uncharacterized protein</fullName>
    </submittedName>
</protein>
<accession>A0ACB9SC66</accession>
<keyword evidence="2" id="KW-1185">Reference proteome</keyword>
<sequence length="107" mass="12182">MLPACIMRCLISLIHPTSADWSILSYSVANRIQSNSNHLLLDSLLFLFSLLSCRVLDIIHNQFKLRFETSVVARKLDRSPYQVRLNEAFIAQVQPEKPGIKLIADQS</sequence>
<comment type="caution">
    <text evidence="1">The sequence shown here is derived from an EMBL/GenBank/DDBJ whole genome shotgun (WGS) entry which is preliminary data.</text>
</comment>
<organism evidence="1 2">
    <name type="scientific">Melastoma candidum</name>
    <dbReference type="NCBI Taxonomy" id="119954"/>
    <lineage>
        <taxon>Eukaryota</taxon>
        <taxon>Viridiplantae</taxon>
        <taxon>Streptophyta</taxon>
        <taxon>Embryophyta</taxon>
        <taxon>Tracheophyta</taxon>
        <taxon>Spermatophyta</taxon>
        <taxon>Magnoliopsida</taxon>
        <taxon>eudicotyledons</taxon>
        <taxon>Gunneridae</taxon>
        <taxon>Pentapetalae</taxon>
        <taxon>rosids</taxon>
        <taxon>malvids</taxon>
        <taxon>Myrtales</taxon>
        <taxon>Melastomataceae</taxon>
        <taxon>Melastomatoideae</taxon>
        <taxon>Melastomateae</taxon>
        <taxon>Melastoma</taxon>
    </lineage>
</organism>
<reference evidence="2" key="1">
    <citation type="journal article" date="2023" name="Front. Plant Sci.">
        <title>Chromosomal-level genome assembly of Melastoma candidum provides insights into trichome evolution.</title>
        <authorList>
            <person name="Zhong Y."/>
            <person name="Wu W."/>
            <person name="Sun C."/>
            <person name="Zou P."/>
            <person name="Liu Y."/>
            <person name="Dai S."/>
            <person name="Zhou R."/>
        </authorList>
    </citation>
    <scope>NUCLEOTIDE SEQUENCE [LARGE SCALE GENOMIC DNA]</scope>
</reference>
<evidence type="ECO:0000313" key="2">
    <source>
        <dbReference type="Proteomes" id="UP001057402"/>
    </source>
</evidence>
<evidence type="ECO:0000313" key="1">
    <source>
        <dbReference type="EMBL" id="KAI4388659.1"/>
    </source>
</evidence>
<dbReference type="Proteomes" id="UP001057402">
    <property type="component" value="Chromosome 1"/>
</dbReference>
<name>A0ACB9SC66_9MYRT</name>
<proteinExistence type="predicted"/>
<gene>
    <name evidence="1" type="ORF">MLD38_000969</name>
</gene>
<dbReference type="EMBL" id="CM042880">
    <property type="protein sequence ID" value="KAI4388659.1"/>
    <property type="molecule type" value="Genomic_DNA"/>
</dbReference>